<dbReference type="AlphaFoldDB" id="A0A0F8UV40"/>
<sequence length="461" mass="49599">MTDTVGSQLAPSLPNPPPRLPNGQQPRKLRDSCIHCANSKVKCNKEKPVCGRCVRRRLICEYKVSRRTGRTSRTTNQISGASTASSKTNSTTATSPTSHTTNIDACSGVLSAGLVTSAPSQTPLLTPSTTLPTAHSSPEHCPPHTPDIWRSILSPSALGPDVEAFSSLMPMGVDVGDIFASVIPSPQLDACDLDALPAQGLRDSLSIADQPLFPAPGLVDAENIGFSSPSLKPPTCCLTVVLNILTNLFPNAPTACRRPGNQPGPSQVRTIESVISQNKEIIDTINTILDCPCSQDEYVISIVSLAVFKLMGWYVAAARDSTSTFEDMMGWGTDFTTHLDRSSPASFHEQVLHLPTVVGNYCIEGNDQSRMAAQLVLSELHRVQRLVNVLSARLESIRQRTCLSSNSISSSNSKTDLGDISLHGGMRASPFSGPTFSQLEEDLRKRLRAISSETIEILRRA</sequence>
<gene>
    <name evidence="8" type="ORF">AOCH_001093</name>
</gene>
<evidence type="ECO:0000256" key="4">
    <source>
        <dbReference type="ARBA" id="ARBA00023163"/>
    </source>
</evidence>
<proteinExistence type="predicted"/>
<evidence type="ECO:0000256" key="3">
    <source>
        <dbReference type="ARBA" id="ARBA00023125"/>
    </source>
</evidence>
<keyword evidence="9" id="KW-1185">Reference proteome</keyword>
<feature type="compositionally biased region" description="Low complexity" evidence="6">
    <location>
        <begin position="71"/>
        <end position="99"/>
    </location>
</feature>
<dbReference type="GO" id="GO:0003677">
    <property type="term" value="F:DNA binding"/>
    <property type="evidence" value="ECO:0007669"/>
    <property type="project" value="UniProtKB-KW"/>
</dbReference>
<dbReference type="InterPro" id="IPR050675">
    <property type="entry name" value="OAF3"/>
</dbReference>
<feature type="region of interest" description="Disordered" evidence="6">
    <location>
        <begin position="67"/>
        <end position="99"/>
    </location>
</feature>
<evidence type="ECO:0000313" key="8">
    <source>
        <dbReference type="EMBL" id="KKK14651.1"/>
    </source>
</evidence>
<feature type="compositionally biased region" description="Polar residues" evidence="6">
    <location>
        <begin position="1"/>
        <end position="10"/>
    </location>
</feature>
<dbReference type="InterPro" id="IPR013700">
    <property type="entry name" value="AflR"/>
</dbReference>
<dbReference type="GO" id="GO:0045122">
    <property type="term" value="P:aflatoxin biosynthetic process"/>
    <property type="evidence" value="ECO:0007669"/>
    <property type="project" value="InterPro"/>
</dbReference>
<evidence type="ECO:0000256" key="5">
    <source>
        <dbReference type="ARBA" id="ARBA00023242"/>
    </source>
</evidence>
<dbReference type="InterPro" id="IPR001138">
    <property type="entry name" value="Zn2Cys6_DnaBD"/>
</dbReference>
<evidence type="ECO:0000256" key="6">
    <source>
        <dbReference type="SAM" id="MobiDB-lite"/>
    </source>
</evidence>
<keyword evidence="2" id="KW-0805">Transcription regulation</keyword>
<dbReference type="EMBL" id="JYKN01002929">
    <property type="protein sequence ID" value="KKK14651.1"/>
    <property type="molecule type" value="Genomic_DNA"/>
</dbReference>
<dbReference type="SMART" id="SM00066">
    <property type="entry name" value="GAL4"/>
    <property type="match status" value="1"/>
</dbReference>
<comment type="caution">
    <text evidence="8">The sequence shown here is derived from an EMBL/GenBank/DDBJ whole genome shotgun (WGS) entry which is preliminary data.</text>
</comment>
<evidence type="ECO:0000256" key="1">
    <source>
        <dbReference type="ARBA" id="ARBA00022723"/>
    </source>
</evidence>
<evidence type="ECO:0000259" key="7">
    <source>
        <dbReference type="PROSITE" id="PS50048"/>
    </source>
</evidence>
<dbReference type="Proteomes" id="UP000034947">
    <property type="component" value="Unassembled WGS sequence"/>
</dbReference>
<keyword evidence="4" id="KW-0804">Transcription</keyword>
<dbReference type="Pfam" id="PF08493">
    <property type="entry name" value="AflR"/>
    <property type="match status" value="1"/>
</dbReference>
<protein>
    <recommendedName>
        <fullName evidence="7">Zn(2)-C6 fungal-type domain-containing protein</fullName>
    </recommendedName>
</protein>
<name>A0A0F8UV40_9EURO</name>
<dbReference type="OrthoDB" id="2943660at2759"/>
<accession>A0A0F8UV40</accession>
<feature type="domain" description="Zn(2)-C6 fungal-type" evidence="7">
    <location>
        <begin position="32"/>
        <end position="62"/>
    </location>
</feature>
<dbReference type="PROSITE" id="PS50048">
    <property type="entry name" value="ZN2_CY6_FUNGAL_2"/>
    <property type="match status" value="1"/>
</dbReference>
<evidence type="ECO:0000313" key="9">
    <source>
        <dbReference type="Proteomes" id="UP000034947"/>
    </source>
</evidence>
<dbReference type="SUPFAM" id="SSF57701">
    <property type="entry name" value="Zn2/Cys6 DNA-binding domain"/>
    <property type="match status" value="1"/>
</dbReference>
<evidence type="ECO:0000256" key="2">
    <source>
        <dbReference type="ARBA" id="ARBA00023015"/>
    </source>
</evidence>
<keyword evidence="3" id="KW-0238">DNA-binding</keyword>
<dbReference type="GO" id="GO:0000981">
    <property type="term" value="F:DNA-binding transcription factor activity, RNA polymerase II-specific"/>
    <property type="evidence" value="ECO:0007669"/>
    <property type="project" value="InterPro"/>
</dbReference>
<dbReference type="VEuPathDB" id="FungiDB:P175DRAFT_0402688"/>
<keyword evidence="1" id="KW-0479">Metal-binding</keyword>
<dbReference type="Pfam" id="PF00172">
    <property type="entry name" value="Zn_clus"/>
    <property type="match status" value="1"/>
</dbReference>
<dbReference type="InterPro" id="IPR036864">
    <property type="entry name" value="Zn2-C6_fun-type_DNA-bd_sf"/>
</dbReference>
<dbReference type="PANTHER" id="PTHR31069">
    <property type="entry name" value="OLEATE-ACTIVATED TRANSCRIPTION FACTOR 1-RELATED"/>
    <property type="match status" value="1"/>
</dbReference>
<organism evidence="8 9">
    <name type="scientific">Aspergillus ochraceoroseus</name>
    <dbReference type="NCBI Taxonomy" id="138278"/>
    <lineage>
        <taxon>Eukaryota</taxon>
        <taxon>Fungi</taxon>
        <taxon>Dikarya</taxon>
        <taxon>Ascomycota</taxon>
        <taxon>Pezizomycotina</taxon>
        <taxon>Eurotiomycetes</taxon>
        <taxon>Eurotiomycetidae</taxon>
        <taxon>Eurotiales</taxon>
        <taxon>Aspergillaceae</taxon>
        <taxon>Aspergillus</taxon>
        <taxon>Aspergillus subgen. Nidulantes</taxon>
    </lineage>
</organism>
<dbReference type="GO" id="GO:0008270">
    <property type="term" value="F:zinc ion binding"/>
    <property type="evidence" value="ECO:0007669"/>
    <property type="project" value="InterPro"/>
</dbReference>
<dbReference type="Gene3D" id="4.10.240.10">
    <property type="entry name" value="Zn(2)-C6 fungal-type DNA-binding domain"/>
    <property type="match status" value="1"/>
</dbReference>
<dbReference type="CDD" id="cd00067">
    <property type="entry name" value="GAL4"/>
    <property type="match status" value="1"/>
</dbReference>
<feature type="region of interest" description="Disordered" evidence="6">
    <location>
        <begin position="1"/>
        <end position="27"/>
    </location>
</feature>
<dbReference type="PRINTS" id="PR00755">
    <property type="entry name" value="AFLATOXINBRP"/>
</dbReference>
<keyword evidence="5" id="KW-0539">Nucleus</keyword>
<dbReference type="GO" id="GO:0005634">
    <property type="term" value="C:nucleus"/>
    <property type="evidence" value="ECO:0007669"/>
    <property type="project" value="InterPro"/>
</dbReference>
<reference evidence="8 9" key="1">
    <citation type="submission" date="2015-02" db="EMBL/GenBank/DDBJ databases">
        <title>Draft Genome Sequences of Two Closely-Related Aflatoxigenic Aspergillus Species Obtained from the Cote d'Ivoire.</title>
        <authorList>
            <person name="Moore G.G."/>
            <person name="Beltz S.B."/>
            <person name="Mack B.M."/>
        </authorList>
    </citation>
    <scope>NUCLEOTIDE SEQUENCE [LARGE SCALE GENOMIC DNA]</scope>
    <source>
        <strain evidence="8 9">SRRC1432</strain>
    </source>
</reference>
<dbReference type="PROSITE" id="PS00463">
    <property type="entry name" value="ZN2_CY6_FUNGAL_1"/>
    <property type="match status" value="1"/>
</dbReference>
<dbReference type="PANTHER" id="PTHR31069:SF31">
    <property type="entry name" value="MONODICTYPHENONE CLUSTER TRANSCRIPTION FACTOR-RELATED"/>
    <property type="match status" value="1"/>
</dbReference>